<dbReference type="InterPro" id="IPR043128">
    <property type="entry name" value="Rev_trsase/Diguanyl_cyclase"/>
</dbReference>
<dbReference type="OrthoDB" id="1430630at2759"/>
<sequence>MLSAWSVTNALNNPSDGCRTAYFKLEWKKCEWFVKSIEYLGNVISYRSVRCLCSGASKTRITGPIISTLSQLMNDPTS</sequence>
<protein>
    <submittedName>
        <fullName evidence="1">Uncharacterized protein</fullName>
    </submittedName>
</protein>
<name>A0A3M7PPV7_BRAPC</name>
<evidence type="ECO:0000313" key="2">
    <source>
        <dbReference type="Proteomes" id="UP000276133"/>
    </source>
</evidence>
<keyword evidence="2" id="KW-1185">Reference proteome</keyword>
<reference evidence="1 2" key="1">
    <citation type="journal article" date="2018" name="Sci. Rep.">
        <title>Genomic signatures of local adaptation to the degree of environmental predictability in rotifers.</title>
        <authorList>
            <person name="Franch-Gras L."/>
            <person name="Hahn C."/>
            <person name="Garcia-Roger E.M."/>
            <person name="Carmona M.J."/>
            <person name="Serra M."/>
            <person name="Gomez A."/>
        </authorList>
    </citation>
    <scope>NUCLEOTIDE SEQUENCE [LARGE SCALE GENOMIC DNA]</scope>
    <source>
        <strain evidence="1">HYR1</strain>
    </source>
</reference>
<dbReference type="AlphaFoldDB" id="A0A3M7PPV7"/>
<evidence type="ECO:0000313" key="1">
    <source>
        <dbReference type="EMBL" id="RNA01083.1"/>
    </source>
</evidence>
<accession>A0A3M7PPV7</accession>
<gene>
    <name evidence="1" type="ORF">BpHYR1_003437</name>
</gene>
<dbReference type="Proteomes" id="UP000276133">
    <property type="component" value="Unassembled WGS sequence"/>
</dbReference>
<proteinExistence type="predicted"/>
<dbReference type="EMBL" id="REGN01009483">
    <property type="protein sequence ID" value="RNA01083.1"/>
    <property type="molecule type" value="Genomic_DNA"/>
</dbReference>
<organism evidence="1 2">
    <name type="scientific">Brachionus plicatilis</name>
    <name type="common">Marine rotifer</name>
    <name type="synonym">Brachionus muelleri</name>
    <dbReference type="NCBI Taxonomy" id="10195"/>
    <lineage>
        <taxon>Eukaryota</taxon>
        <taxon>Metazoa</taxon>
        <taxon>Spiralia</taxon>
        <taxon>Gnathifera</taxon>
        <taxon>Rotifera</taxon>
        <taxon>Eurotatoria</taxon>
        <taxon>Monogononta</taxon>
        <taxon>Pseudotrocha</taxon>
        <taxon>Ploima</taxon>
        <taxon>Brachionidae</taxon>
        <taxon>Brachionus</taxon>
    </lineage>
</organism>
<dbReference type="Gene3D" id="3.30.70.270">
    <property type="match status" value="1"/>
</dbReference>
<comment type="caution">
    <text evidence="1">The sequence shown here is derived from an EMBL/GenBank/DDBJ whole genome shotgun (WGS) entry which is preliminary data.</text>
</comment>